<feature type="transmembrane region" description="Helical" evidence="1">
    <location>
        <begin position="237"/>
        <end position="257"/>
    </location>
</feature>
<name>A0A3S9W9L9_9MICO</name>
<feature type="transmembrane region" description="Helical" evidence="1">
    <location>
        <begin position="45"/>
        <end position="70"/>
    </location>
</feature>
<feature type="transmembrane region" description="Helical" evidence="1">
    <location>
        <begin position="351"/>
        <end position="369"/>
    </location>
</feature>
<protein>
    <submittedName>
        <fullName evidence="2">Uncharacterized protein</fullName>
    </submittedName>
</protein>
<dbReference type="AlphaFoldDB" id="A0A3S9W9L9"/>
<dbReference type="RefSeq" id="WP_127095373.1">
    <property type="nucleotide sequence ID" value="NZ_CP031423.1"/>
</dbReference>
<evidence type="ECO:0000256" key="1">
    <source>
        <dbReference type="SAM" id="Phobius"/>
    </source>
</evidence>
<evidence type="ECO:0000313" key="2">
    <source>
        <dbReference type="EMBL" id="AZS36704.1"/>
    </source>
</evidence>
<feature type="transmembrane region" description="Helical" evidence="1">
    <location>
        <begin position="98"/>
        <end position="117"/>
    </location>
</feature>
<sequence length="419" mass="45255">MIGLLRTWVTALAASWPEVLAWYLGGTLVREGILTLAAPIGPDSALAAFLLLPIAVLARLVSFVGMFLAVRRSLPAFAATTAESGVARRGRFSGFADVLLASIVPFFVLYGLLGLLQDDFAAYANRAFLYSFGGGDFLSPGDGPLVVVVIVVALAGRIVLKRFGSRLPRGATVVEIYLEAVWVFVAVSGLSAVFAGVLAWVQDRQIVRWFLDVRQGLRDLWEPIRVTIDGIDGLVPLLLQLLALPLAWLLIAGIVYTRELASVAGERVLSPRLEANLRARAQRLPAFVTRRRHLVTDEWDDVYKPLSVSARLIVRMGWRALIVYAASYALVAAVAQWAVWSLTRMLGPHAADWWIVALPVVATAVATVTETARITLVGSAFDRALDAWRLRRGSGVSPAPGLVPTVAASLPPADRPPSP</sequence>
<feature type="transmembrane region" description="Helical" evidence="1">
    <location>
        <begin position="321"/>
        <end position="339"/>
    </location>
</feature>
<dbReference type="OrthoDB" id="3802671at2"/>
<keyword evidence="1" id="KW-1133">Transmembrane helix</keyword>
<gene>
    <name evidence="2" type="ORF">CVS47_01312</name>
</gene>
<feature type="transmembrane region" description="Helical" evidence="1">
    <location>
        <begin position="137"/>
        <end position="160"/>
    </location>
</feature>
<dbReference type="Proteomes" id="UP000276888">
    <property type="component" value="Chromosome"/>
</dbReference>
<organism evidence="2 3">
    <name type="scientific">Microbacterium lemovicicum</name>
    <dbReference type="NCBI Taxonomy" id="1072463"/>
    <lineage>
        <taxon>Bacteria</taxon>
        <taxon>Bacillati</taxon>
        <taxon>Actinomycetota</taxon>
        <taxon>Actinomycetes</taxon>
        <taxon>Micrococcales</taxon>
        <taxon>Microbacteriaceae</taxon>
        <taxon>Microbacterium</taxon>
    </lineage>
</organism>
<reference evidence="2 3" key="1">
    <citation type="submission" date="2018-08" db="EMBL/GenBank/DDBJ databases">
        <title>Microbacterium lemovicicum sp. nov., a bacterium isolated from a natural uranium-rich soil.</title>
        <authorList>
            <person name="ORTET P."/>
        </authorList>
    </citation>
    <scope>NUCLEOTIDE SEQUENCE [LARGE SCALE GENOMIC DNA]</scope>
    <source>
        <strain evidence="2 3">Viu22</strain>
    </source>
</reference>
<dbReference type="EMBL" id="CP031423">
    <property type="protein sequence ID" value="AZS36704.1"/>
    <property type="molecule type" value="Genomic_DNA"/>
</dbReference>
<feature type="transmembrane region" description="Helical" evidence="1">
    <location>
        <begin position="181"/>
        <end position="201"/>
    </location>
</feature>
<keyword evidence="1" id="KW-0472">Membrane</keyword>
<keyword evidence="1" id="KW-0812">Transmembrane</keyword>
<keyword evidence="3" id="KW-1185">Reference proteome</keyword>
<dbReference type="KEGG" id="mlv:CVS47_01312"/>
<accession>A0A3S9W9L9</accession>
<evidence type="ECO:0000313" key="3">
    <source>
        <dbReference type="Proteomes" id="UP000276888"/>
    </source>
</evidence>
<proteinExistence type="predicted"/>